<keyword evidence="2" id="KW-1185">Reference proteome</keyword>
<dbReference type="RefSeq" id="WP_122526679.1">
    <property type="nucleotide sequence ID" value="NZ_UPHK01000096.1"/>
</dbReference>
<protein>
    <submittedName>
        <fullName evidence="1">Uncharacterized protein</fullName>
    </submittedName>
</protein>
<proteinExistence type="predicted"/>
<gene>
    <name evidence="1" type="ORF">LAUMK4_05864</name>
</gene>
<organism evidence="1 2">
    <name type="scientific">Mycobacterium persicum</name>
    <dbReference type="NCBI Taxonomy" id="1487726"/>
    <lineage>
        <taxon>Bacteria</taxon>
        <taxon>Bacillati</taxon>
        <taxon>Actinomycetota</taxon>
        <taxon>Actinomycetes</taxon>
        <taxon>Mycobacteriales</taxon>
        <taxon>Mycobacteriaceae</taxon>
        <taxon>Mycobacterium</taxon>
    </lineage>
</organism>
<dbReference type="Proteomes" id="UP000271464">
    <property type="component" value="Unassembled WGS sequence"/>
</dbReference>
<evidence type="ECO:0000313" key="1">
    <source>
        <dbReference type="EMBL" id="VBA33072.1"/>
    </source>
</evidence>
<dbReference type="EMBL" id="UPHM01000169">
    <property type="protein sequence ID" value="VBA33072.1"/>
    <property type="molecule type" value="Genomic_DNA"/>
</dbReference>
<accession>A0ABY6RSZ3</accession>
<evidence type="ECO:0000313" key="2">
    <source>
        <dbReference type="Proteomes" id="UP000271464"/>
    </source>
</evidence>
<comment type="caution">
    <text evidence="1">The sequence shown here is derived from an EMBL/GenBank/DDBJ whole genome shotgun (WGS) entry which is preliminary data.</text>
</comment>
<name>A0ABY6RSZ3_9MYCO</name>
<reference evidence="1 2" key="1">
    <citation type="submission" date="2018-09" db="EMBL/GenBank/DDBJ databases">
        <authorList>
            <person name="Tagini F."/>
        </authorList>
    </citation>
    <scope>NUCLEOTIDE SEQUENCE [LARGE SCALE GENOMIC DNA]</scope>
    <source>
        <strain evidence="1 2">MK4</strain>
    </source>
</reference>
<sequence>MSKPLDVATMTPNEILETLHATDMDTEARLDFFAYMSAWSRAVLPGPNQWWIKAVFYVAQWRKDNTNE</sequence>